<evidence type="ECO:0000256" key="3">
    <source>
        <dbReference type="ARBA" id="ARBA00022576"/>
    </source>
</evidence>
<dbReference type="GO" id="GO:0030170">
    <property type="term" value="F:pyridoxal phosphate binding"/>
    <property type="evidence" value="ECO:0007669"/>
    <property type="project" value="UniProtKB-UniRule"/>
</dbReference>
<dbReference type="KEGG" id="tmb:Thimo_3436"/>
<reference evidence="10 11" key="1">
    <citation type="submission" date="2011-09" db="EMBL/GenBank/DDBJ databases">
        <title>Complete sequence of chromosome of Thioflavicoccus mobilis 8321.</title>
        <authorList>
            <consortium name="US DOE Joint Genome Institute"/>
            <person name="Lucas S."/>
            <person name="Han J."/>
            <person name="Lapidus A."/>
            <person name="Cheng J.-F."/>
            <person name="Goodwin L."/>
            <person name="Pitluck S."/>
            <person name="Peters L."/>
            <person name="Ovchinnikova G."/>
            <person name="Lu M."/>
            <person name="Detter J.C."/>
            <person name="Han C."/>
            <person name="Tapia R."/>
            <person name="Land M."/>
            <person name="Hauser L."/>
            <person name="Kyrpides N."/>
            <person name="Ivanova N."/>
            <person name="Pagani I."/>
            <person name="Vogl K."/>
            <person name="Liu Z."/>
            <person name="Imhoff J."/>
            <person name="Thiel V."/>
            <person name="Frigaard N.-U."/>
            <person name="Bryant D."/>
            <person name="Woyke T."/>
        </authorList>
    </citation>
    <scope>NUCLEOTIDE SEQUENCE [LARGE SCALE GENOMIC DNA]</scope>
    <source>
        <strain evidence="10 11">8321</strain>
    </source>
</reference>
<evidence type="ECO:0000256" key="1">
    <source>
        <dbReference type="ARBA" id="ARBA00001933"/>
    </source>
</evidence>
<dbReference type="CDD" id="cd00610">
    <property type="entry name" value="OAT_like"/>
    <property type="match status" value="1"/>
</dbReference>
<feature type="binding site" evidence="9">
    <location>
        <position position="248"/>
    </location>
    <ligand>
        <name>pyridoxal 5'-phosphate</name>
        <dbReference type="ChEBI" id="CHEBI:597326"/>
    </ligand>
</feature>
<feature type="binding site" evidence="9">
    <location>
        <begin position="311"/>
        <end position="312"/>
    </location>
    <ligand>
        <name>pyridoxal 5'-phosphate</name>
        <dbReference type="ChEBI" id="CHEBI:597326"/>
    </ligand>
</feature>
<dbReference type="GO" id="GO:0004015">
    <property type="term" value="F:adenosylmethionine-8-amino-7-oxononanoate transaminase activity"/>
    <property type="evidence" value="ECO:0007669"/>
    <property type="project" value="UniProtKB-UniRule"/>
</dbReference>
<dbReference type="InterPro" id="IPR015422">
    <property type="entry name" value="PyrdxlP-dep_Trfase_small"/>
</dbReference>
<dbReference type="Proteomes" id="UP000010816">
    <property type="component" value="Chromosome"/>
</dbReference>
<feature type="binding site" evidence="9">
    <location>
        <position position="277"/>
    </location>
    <ligand>
        <name>substrate</name>
    </ligand>
</feature>
<evidence type="ECO:0000256" key="7">
    <source>
        <dbReference type="ARBA" id="ARBA00022898"/>
    </source>
</evidence>
<evidence type="ECO:0000313" key="11">
    <source>
        <dbReference type="Proteomes" id="UP000010816"/>
    </source>
</evidence>
<keyword evidence="7 9" id="KW-0663">Pyridoxal phosphate</keyword>
<dbReference type="InterPro" id="IPR005814">
    <property type="entry name" value="Aminotrans_3"/>
</dbReference>
<dbReference type="InterPro" id="IPR049704">
    <property type="entry name" value="Aminotrans_3_PPA_site"/>
</dbReference>
<dbReference type="FunFam" id="3.40.640.10:FF:000041">
    <property type="entry name" value="Adenosylmethionine-8-amino-7-oxononanoate aminotransferase"/>
    <property type="match status" value="1"/>
</dbReference>
<dbReference type="UniPathway" id="UPA00078">
    <property type="reaction ID" value="UER00160"/>
</dbReference>
<dbReference type="SUPFAM" id="SSF53383">
    <property type="entry name" value="PLP-dependent transferases"/>
    <property type="match status" value="1"/>
</dbReference>
<evidence type="ECO:0000256" key="2">
    <source>
        <dbReference type="ARBA" id="ARBA00005063"/>
    </source>
</evidence>
<dbReference type="Gene3D" id="3.40.640.10">
    <property type="entry name" value="Type I PLP-dependent aspartate aminotransferase-like (Major domain)"/>
    <property type="match status" value="1"/>
</dbReference>
<dbReference type="NCBIfam" id="TIGR00508">
    <property type="entry name" value="bioA"/>
    <property type="match status" value="1"/>
</dbReference>
<keyword evidence="4 9" id="KW-0808">Transferase</keyword>
<feature type="binding site" evidence="9">
    <location>
        <begin position="114"/>
        <end position="115"/>
    </location>
    <ligand>
        <name>pyridoxal 5'-phosphate</name>
        <dbReference type="ChEBI" id="CHEBI:597326"/>
    </ligand>
</feature>
<comment type="pathway">
    <text evidence="2 9">Cofactor biosynthesis; biotin biosynthesis; 7,8-diaminononanoate from 8-amino-7-oxononanoate (SAM route): step 1/1.</text>
</comment>
<dbReference type="NCBIfam" id="NF005940">
    <property type="entry name" value="PRK07986.1"/>
    <property type="match status" value="1"/>
</dbReference>
<evidence type="ECO:0000256" key="8">
    <source>
        <dbReference type="ARBA" id="ARBA00048449"/>
    </source>
</evidence>
<comment type="subcellular location">
    <subcellularLocation>
        <location evidence="9">Cytoplasm</location>
    </subcellularLocation>
</comment>
<dbReference type="Gene3D" id="3.90.1150.10">
    <property type="entry name" value="Aspartate Aminotransferase, domain 1"/>
    <property type="match status" value="1"/>
</dbReference>
<keyword evidence="9" id="KW-0963">Cytoplasm</keyword>
<dbReference type="AlphaFoldDB" id="L0H1K4"/>
<dbReference type="STRING" id="765912.Thimo_3436"/>
<dbReference type="EMBL" id="CP003051">
    <property type="protein sequence ID" value="AGA92101.1"/>
    <property type="molecule type" value="Genomic_DNA"/>
</dbReference>
<comment type="similarity">
    <text evidence="9">Belongs to the class-III pyridoxal-phosphate-dependent aminotransferase family. BioA subfamily.</text>
</comment>
<keyword evidence="5 9" id="KW-0949">S-adenosyl-L-methionine</keyword>
<dbReference type="InterPro" id="IPR015424">
    <property type="entry name" value="PyrdxlP-dep_Trfase"/>
</dbReference>
<comment type="function">
    <text evidence="9">Catalyzes the transfer of the alpha-amino group from S-adenosyl-L-methionine (SAM) to 7-keto-8-aminopelargonic acid (KAPA) to form 7,8-diaminopelargonic acid (DAPA). It is the only aminotransferase known to utilize SAM as an amino donor.</text>
</comment>
<dbReference type="PANTHER" id="PTHR42684">
    <property type="entry name" value="ADENOSYLMETHIONINE-8-AMINO-7-OXONONANOATE AMINOTRANSFERASE"/>
    <property type="match status" value="1"/>
</dbReference>
<keyword evidence="6 9" id="KW-0093">Biotin biosynthesis</keyword>
<dbReference type="GO" id="GO:0009102">
    <property type="term" value="P:biotin biosynthetic process"/>
    <property type="evidence" value="ECO:0007669"/>
    <property type="project" value="UniProtKB-UniRule"/>
</dbReference>
<dbReference type="PROSITE" id="PS00600">
    <property type="entry name" value="AA_TRANSFER_CLASS_3"/>
    <property type="match status" value="1"/>
</dbReference>
<evidence type="ECO:0000256" key="5">
    <source>
        <dbReference type="ARBA" id="ARBA00022691"/>
    </source>
</evidence>
<dbReference type="HAMAP" id="MF_00834">
    <property type="entry name" value="BioA"/>
    <property type="match status" value="1"/>
</dbReference>
<dbReference type="EC" id="2.6.1.62" evidence="9"/>
<comment type="subunit">
    <text evidence="9">Homodimer.</text>
</comment>
<proteinExistence type="inferred from homology"/>
<feature type="site" description="Participates in the substrate recognition with KAPA and in a stacking interaction with the adenine ring of SAM" evidence="9">
    <location>
        <position position="19"/>
    </location>
</feature>
<evidence type="ECO:0000256" key="6">
    <source>
        <dbReference type="ARBA" id="ARBA00022756"/>
    </source>
</evidence>
<name>L0H1K4_9GAMM</name>
<dbReference type="GO" id="GO:0005737">
    <property type="term" value="C:cytoplasm"/>
    <property type="evidence" value="ECO:0007669"/>
    <property type="project" value="UniProtKB-SubCell"/>
</dbReference>
<comment type="cofactor">
    <cofactor evidence="1 9">
        <name>pyridoxal 5'-phosphate</name>
        <dbReference type="ChEBI" id="CHEBI:597326"/>
    </cofactor>
</comment>
<dbReference type="PANTHER" id="PTHR42684:SF17">
    <property type="entry name" value="ADENOSYLMETHIONINE-8-AMINO-7-OXONONANOATE AMINOTRANSFERASE"/>
    <property type="match status" value="1"/>
</dbReference>
<feature type="binding site" evidence="9">
    <location>
        <position position="54"/>
    </location>
    <ligand>
        <name>substrate</name>
    </ligand>
</feature>
<evidence type="ECO:0000256" key="9">
    <source>
        <dbReference type="HAMAP-Rule" id="MF_00834"/>
    </source>
</evidence>
<dbReference type="PATRIC" id="fig|765912.4.peg.3366"/>
<keyword evidence="11" id="KW-1185">Reference proteome</keyword>
<protein>
    <recommendedName>
        <fullName evidence="9">Adenosylmethionine-8-amino-7-oxononanoate aminotransferase</fullName>
        <ecNumber evidence="9">2.6.1.62</ecNumber>
    </recommendedName>
    <alternativeName>
        <fullName evidence="9">7,8-diamino-pelargonic acid aminotransferase</fullName>
        <shortName evidence="9">DAPA AT</shortName>
        <shortName evidence="9">DAPA aminotransferase</shortName>
    </alternativeName>
    <alternativeName>
        <fullName evidence="9">7,8-diaminononanoate synthase</fullName>
        <shortName evidence="9">DANS</shortName>
    </alternativeName>
    <alternativeName>
        <fullName evidence="9">Diaminopelargonic acid synthase</fullName>
    </alternativeName>
</protein>
<keyword evidence="3 9" id="KW-0032">Aminotransferase</keyword>
<dbReference type="HOGENOM" id="CLU_016922_4_3_6"/>
<feature type="binding site" evidence="9">
    <location>
        <position position="310"/>
    </location>
    <ligand>
        <name>substrate</name>
    </ligand>
</feature>
<evidence type="ECO:0000256" key="4">
    <source>
        <dbReference type="ARBA" id="ARBA00022679"/>
    </source>
</evidence>
<feature type="binding site" evidence="9">
    <location>
        <position position="394"/>
    </location>
    <ligand>
        <name>substrate</name>
    </ligand>
</feature>
<dbReference type="eggNOG" id="COG0161">
    <property type="taxonomic scope" value="Bacteria"/>
</dbReference>
<evidence type="ECO:0000313" key="10">
    <source>
        <dbReference type="EMBL" id="AGA92101.1"/>
    </source>
</evidence>
<feature type="modified residue" description="N6-(pyridoxal phosphate)lysine" evidence="9">
    <location>
        <position position="277"/>
    </location>
</feature>
<dbReference type="OrthoDB" id="9770449at2"/>
<comment type="catalytic activity">
    <reaction evidence="8 9">
        <text>(8S)-8-amino-7-oxononanoate + S-adenosyl-L-methionine = S-adenosyl-4-methylsulfanyl-2-oxobutanoate + (7R,8S)-7,8-diammoniononanoate</text>
        <dbReference type="Rhea" id="RHEA:16861"/>
        <dbReference type="ChEBI" id="CHEBI:16490"/>
        <dbReference type="ChEBI" id="CHEBI:59789"/>
        <dbReference type="ChEBI" id="CHEBI:149468"/>
        <dbReference type="ChEBI" id="CHEBI:149469"/>
        <dbReference type="EC" id="2.6.1.62"/>
    </reaction>
</comment>
<dbReference type="InterPro" id="IPR005815">
    <property type="entry name" value="BioA"/>
</dbReference>
<gene>
    <name evidence="9" type="primary">bioA</name>
    <name evidence="10" type="ORF">Thimo_3436</name>
</gene>
<dbReference type="NCBIfam" id="NF004624">
    <property type="entry name" value="PRK05964.1"/>
    <property type="match status" value="1"/>
</dbReference>
<dbReference type="Pfam" id="PF00202">
    <property type="entry name" value="Aminotran_3"/>
    <property type="match status" value="1"/>
</dbReference>
<dbReference type="RefSeq" id="WP_015282228.1">
    <property type="nucleotide sequence ID" value="NC_019940.1"/>
</dbReference>
<accession>L0H1K4</accession>
<organism evidence="10 11">
    <name type="scientific">Thioflavicoccus mobilis 8321</name>
    <dbReference type="NCBI Taxonomy" id="765912"/>
    <lineage>
        <taxon>Bacteria</taxon>
        <taxon>Pseudomonadati</taxon>
        <taxon>Pseudomonadota</taxon>
        <taxon>Gammaproteobacteria</taxon>
        <taxon>Chromatiales</taxon>
        <taxon>Chromatiaceae</taxon>
        <taxon>Thioflavicoccus</taxon>
    </lineage>
</organism>
<dbReference type="InterPro" id="IPR015421">
    <property type="entry name" value="PyrdxlP-dep_Trfase_major"/>
</dbReference>
<sequence length="431" mass="46701">MADTVDLAARDAAHAWHPYTATIDQDPVYPVRRAQGCLIELLDGRVLIDGMASWWCVIHGYNHPILNQAVEEQLGRMAHVMFGGLTHVPAVELIERLVALTPEPLQHVFLCDSGSVSVEVAIKMAIQYWHARGRPGKQRLATIRQGYHGDTLGAMSVCDPVTGMHTLFRGILPQQLFAPAPACRFGEADAEQDGAALAALFEAHHEELAALILEPIVQGAGGMRFYSADYLRRARALCDRYGVLLIADEIATGFGRTGRLFACEHAEIAPDIMTVGKALTGGYLTLAATLATGEVARTISSGEPGVFMHGPTFMGNPLACAAANASIDLLLGQDWPGEIRRIERALAVGLAPCRDLPGVADVRVLGAIGVVELERPVVMRRVQRRFVERGVWVRPFGRLVYLMPPYVVSDAQLATLCEALFAVVREETAAS</sequence>
<feature type="binding site" evidence="9">
    <location>
        <position position="147"/>
    </location>
    <ligand>
        <name>substrate</name>
    </ligand>
</feature>